<comment type="caution">
    <text evidence="1">The sequence shown here is derived from an EMBL/GenBank/DDBJ whole genome shotgun (WGS) entry which is preliminary data.</text>
</comment>
<sequence>MTALADDPKVGKKYRVIQWGIGNVGTLALRHFAGNPVYEVVGVLCSRPEKVGKDAGELVGVAPIGVLATTDKSALEALEADCVFYAPLWSDIEEICRLLRGGKNVVASGGAWWYRTETNAQDIDKIEEACQAGGTSFHAGGIHPGFAADLLVLTLCRIVSRIDRIHIYEYVNFNKDTLKYLDEMGFGKEPAEFEAGNLFAAAWPLFAQSLTMVVDGVDKTVERFTTEVKVGLATRDIPYEGTEDMDMPGLKGVIKKGTVAAQQHEWTAWVDGKPFITLHETYSFVEHDAIDPRPDWDGYYHYRLVVEGEQPTELILRGVADEQGDHGNPGYTWTAMGPVNTIPAVCDAPPGFLTHKELGLVTLRGVVR</sequence>
<dbReference type="CDD" id="cd24146">
    <property type="entry name" value="nat-AmDH_N_like"/>
    <property type="match status" value="1"/>
</dbReference>
<dbReference type="AlphaFoldDB" id="A0A7I9YKZ9"/>
<dbReference type="Gene3D" id="3.40.50.720">
    <property type="entry name" value="NAD(P)-binding Rossmann-like Domain"/>
    <property type="match status" value="1"/>
</dbReference>
<accession>A0A7I9YKZ9</accession>
<reference evidence="1 2" key="1">
    <citation type="journal article" date="2019" name="Emerg. Microbes Infect.">
        <title>Comprehensive subspecies identification of 175 nontuberculous mycobacteria species based on 7547 genomic profiles.</title>
        <authorList>
            <person name="Matsumoto Y."/>
            <person name="Kinjo T."/>
            <person name="Motooka D."/>
            <person name="Nabeya D."/>
            <person name="Jung N."/>
            <person name="Uechi K."/>
            <person name="Horii T."/>
            <person name="Iida T."/>
            <person name="Fujita J."/>
            <person name="Nakamura S."/>
        </authorList>
    </citation>
    <scope>NUCLEOTIDE SEQUENCE [LARGE SCALE GENOMIC DNA]</scope>
    <source>
        <strain evidence="1 2">JCM 30725</strain>
    </source>
</reference>
<organism evidence="1 2">
    <name type="scientific">Mycobacterium bourgelatii</name>
    <dbReference type="NCBI Taxonomy" id="1273442"/>
    <lineage>
        <taxon>Bacteria</taxon>
        <taxon>Bacillati</taxon>
        <taxon>Actinomycetota</taxon>
        <taxon>Actinomycetes</taxon>
        <taxon>Mycobacteriales</taxon>
        <taxon>Mycobacteriaceae</taxon>
        <taxon>Mycobacterium</taxon>
    </lineage>
</organism>
<proteinExistence type="predicted"/>
<gene>
    <name evidence="1" type="primary">dapB_2</name>
    <name evidence="1" type="ORF">MBOU_13490</name>
</gene>
<dbReference type="InterPro" id="IPR036291">
    <property type="entry name" value="NAD(P)-bd_dom_sf"/>
</dbReference>
<name>A0A7I9YKZ9_MYCBU</name>
<protein>
    <submittedName>
        <fullName evidence="1">Dihydrodipicolinate reductase</fullName>
    </submittedName>
</protein>
<dbReference type="EMBL" id="BLKZ01000001">
    <property type="protein sequence ID" value="GFG89307.1"/>
    <property type="molecule type" value="Genomic_DNA"/>
</dbReference>
<dbReference type="Proteomes" id="UP000465360">
    <property type="component" value="Unassembled WGS sequence"/>
</dbReference>
<dbReference type="SUPFAM" id="SSF51735">
    <property type="entry name" value="NAD(P)-binding Rossmann-fold domains"/>
    <property type="match status" value="1"/>
</dbReference>
<evidence type="ECO:0000313" key="2">
    <source>
        <dbReference type="Proteomes" id="UP000465360"/>
    </source>
</evidence>
<evidence type="ECO:0000313" key="1">
    <source>
        <dbReference type="EMBL" id="GFG89307.1"/>
    </source>
</evidence>
<keyword evidence="2" id="KW-1185">Reference proteome</keyword>